<dbReference type="Proteomes" id="UP001596091">
    <property type="component" value="Unassembled WGS sequence"/>
</dbReference>
<proteinExistence type="predicted"/>
<accession>A0ABW1EKN9</accession>
<evidence type="ECO:0000256" key="1">
    <source>
        <dbReference type="SAM" id="Phobius"/>
    </source>
</evidence>
<gene>
    <name evidence="2" type="ORF">ACFPT7_19735</name>
</gene>
<organism evidence="2 3">
    <name type="scientific">Acidicapsa dinghuensis</name>
    <dbReference type="NCBI Taxonomy" id="2218256"/>
    <lineage>
        <taxon>Bacteria</taxon>
        <taxon>Pseudomonadati</taxon>
        <taxon>Acidobacteriota</taxon>
        <taxon>Terriglobia</taxon>
        <taxon>Terriglobales</taxon>
        <taxon>Acidobacteriaceae</taxon>
        <taxon>Acidicapsa</taxon>
    </lineage>
</organism>
<evidence type="ECO:0000313" key="2">
    <source>
        <dbReference type="EMBL" id="MFC5864549.1"/>
    </source>
</evidence>
<protein>
    <submittedName>
        <fullName evidence="2">Uncharacterized protein</fullName>
    </submittedName>
</protein>
<keyword evidence="1" id="KW-0812">Transmembrane</keyword>
<evidence type="ECO:0000313" key="3">
    <source>
        <dbReference type="Proteomes" id="UP001596091"/>
    </source>
</evidence>
<comment type="caution">
    <text evidence="2">The sequence shown here is derived from an EMBL/GenBank/DDBJ whole genome shotgun (WGS) entry which is preliminary data.</text>
</comment>
<feature type="transmembrane region" description="Helical" evidence="1">
    <location>
        <begin position="44"/>
        <end position="67"/>
    </location>
</feature>
<name>A0ABW1EKN9_9BACT</name>
<reference evidence="3" key="1">
    <citation type="journal article" date="2019" name="Int. J. Syst. Evol. Microbiol.">
        <title>The Global Catalogue of Microorganisms (GCM) 10K type strain sequencing project: providing services to taxonomists for standard genome sequencing and annotation.</title>
        <authorList>
            <consortium name="The Broad Institute Genomics Platform"/>
            <consortium name="The Broad Institute Genome Sequencing Center for Infectious Disease"/>
            <person name="Wu L."/>
            <person name="Ma J."/>
        </authorList>
    </citation>
    <scope>NUCLEOTIDE SEQUENCE [LARGE SCALE GENOMIC DNA]</scope>
    <source>
        <strain evidence="3">JCM 4087</strain>
    </source>
</reference>
<keyword evidence="1" id="KW-0472">Membrane</keyword>
<dbReference type="EMBL" id="JBHSPH010000010">
    <property type="protein sequence ID" value="MFC5864549.1"/>
    <property type="molecule type" value="Genomic_DNA"/>
</dbReference>
<keyword evidence="1" id="KW-1133">Transmembrane helix</keyword>
<dbReference type="RefSeq" id="WP_263333004.1">
    <property type="nucleotide sequence ID" value="NZ_JAGSYH010000001.1"/>
</dbReference>
<keyword evidence="3" id="KW-1185">Reference proteome</keyword>
<sequence>MKILAVYRGLLNLYPYSFRQQFADEMVEIFRQLTQDRAVMRGPIFASIIFHEFLGLLIGAAGAWIVIMIPRKKSFVISIPFIPEPGPTPEETALSTQELQQLLDVTRASVDQLAANGDFAAARANDATVARLQLILHRRDHPRKSWITWAS</sequence>